<evidence type="ECO:0000313" key="2">
    <source>
        <dbReference type="EMBL" id="EYE95663.1"/>
    </source>
</evidence>
<keyword evidence="3" id="KW-1185">Reference proteome</keyword>
<dbReference type="AlphaFoldDB" id="A0A017SF79"/>
<gene>
    <name evidence="2" type="ORF">EURHEDRAFT_49217</name>
</gene>
<keyword evidence="1" id="KW-1133">Transmembrane helix</keyword>
<keyword evidence="1" id="KW-0812">Transmembrane</keyword>
<sequence length="97" mass="11376">MRTSRPNRVFHSVRHHHDVERFHLGAVAGEVAVIYRIEDVVFLALTYYSVLVSALYQRMLWIVQSGQQRIASLRNNLIMQLSSVYCVCLYKYSFIQI</sequence>
<accession>A0A017SF79</accession>
<evidence type="ECO:0000256" key="1">
    <source>
        <dbReference type="SAM" id="Phobius"/>
    </source>
</evidence>
<feature type="transmembrane region" description="Helical" evidence="1">
    <location>
        <begin position="40"/>
        <end position="56"/>
    </location>
</feature>
<feature type="transmembrane region" description="Helical" evidence="1">
    <location>
        <begin position="77"/>
        <end position="95"/>
    </location>
</feature>
<reference evidence="3" key="1">
    <citation type="journal article" date="2014" name="Nat. Commun.">
        <title>Genomic adaptations of the halophilic Dead Sea filamentous fungus Eurotium rubrum.</title>
        <authorList>
            <person name="Kis-Papo T."/>
            <person name="Weig A.R."/>
            <person name="Riley R."/>
            <person name="Persoh D."/>
            <person name="Salamov A."/>
            <person name="Sun H."/>
            <person name="Lipzen A."/>
            <person name="Wasser S.P."/>
            <person name="Rambold G."/>
            <person name="Grigoriev I.V."/>
            <person name="Nevo E."/>
        </authorList>
    </citation>
    <scope>NUCLEOTIDE SEQUENCE [LARGE SCALE GENOMIC DNA]</scope>
    <source>
        <strain evidence="3">CBS 135680</strain>
    </source>
</reference>
<dbReference type="Proteomes" id="UP000019804">
    <property type="component" value="Unassembled WGS sequence"/>
</dbReference>
<protein>
    <submittedName>
        <fullName evidence="2">Uncharacterized protein</fullName>
    </submittedName>
</protein>
<dbReference type="HOGENOM" id="CLU_2346331_0_0_1"/>
<evidence type="ECO:0000313" key="3">
    <source>
        <dbReference type="Proteomes" id="UP000019804"/>
    </source>
</evidence>
<dbReference type="RefSeq" id="XP_040639351.1">
    <property type="nucleotide sequence ID" value="XM_040785647.1"/>
</dbReference>
<organism evidence="2 3">
    <name type="scientific">Aspergillus ruber (strain CBS 135680)</name>
    <dbReference type="NCBI Taxonomy" id="1388766"/>
    <lineage>
        <taxon>Eukaryota</taxon>
        <taxon>Fungi</taxon>
        <taxon>Dikarya</taxon>
        <taxon>Ascomycota</taxon>
        <taxon>Pezizomycotina</taxon>
        <taxon>Eurotiomycetes</taxon>
        <taxon>Eurotiomycetidae</taxon>
        <taxon>Eurotiales</taxon>
        <taxon>Aspergillaceae</taxon>
        <taxon>Aspergillus</taxon>
        <taxon>Aspergillus subgen. Aspergillus</taxon>
    </lineage>
</organism>
<keyword evidence="1" id="KW-0472">Membrane</keyword>
<name>A0A017SF79_ASPRC</name>
<dbReference type="GeneID" id="63700771"/>
<proteinExistence type="predicted"/>
<dbReference type="EMBL" id="KK088421">
    <property type="protein sequence ID" value="EYE95663.1"/>
    <property type="molecule type" value="Genomic_DNA"/>
</dbReference>